<feature type="coiled-coil region" evidence="14">
    <location>
        <begin position="775"/>
        <end position="813"/>
    </location>
</feature>
<dbReference type="GO" id="GO:0035556">
    <property type="term" value="P:intracellular signal transduction"/>
    <property type="evidence" value="ECO:0007669"/>
    <property type="project" value="InterPro"/>
</dbReference>
<protein>
    <recommendedName>
        <fullName evidence="3 13">Guanylate cyclase</fullName>
        <ecNumber evidence="3 13">4.6.1.2</ecNumber>
    </recommendedName>
</protein>
<evidence type="ECO:0000256" key="14">
    <source>
        <dbReference type="SAM" id="Coils"/>
    </source>
</evidence>
<keyword evidence="8" id="KW-0675">Receptor</keyword>
<keyword evidence="7 16" id="KW-0472">Membrane</keyword>
<feature type="domain" description="Guanylate cyclase" evidence="18">
    <location>
        <begin position="838"/>
        <end position="968"/>
    </location>
</feature>
<accession>A0A914UPX6</accession>
<feature type="domain" description="Protein kinase" evidence="17">
    <location>
        <begin position="450"/>
        <end position="768"/>
    </location>
</feature>
<keyword evidence="4 16" id="KW-0812">Transmembrane</keyword>
<feature type="region of interest" description="Disordered" evidence="15">
    <location>
        <begin position="1020"/>
        <end position="1052"/>
    </location>
</feature>
<dbReference type="Pfam" id="PF00211">
    <property type="entry name" value="Guanylate_cyc"/>
    <property type="match status" value="1"/>
</dbReference>
<dbReference type="GO" id="GO:0005886">
    <property type="term" value="C:plasma membrane"/>
    <property type="evidence" value="ECO:0007669"/>
    <property type="project" value="TreeGrafter"/>
</dbReference>
<dbReference type="AlphaFoldDB" id="A0A914UPX6"/>
<evidence type="ECO:0000256" key="7">
    <source>
        <dbReference type="ARBA" id="ARBA00023136"/>
    </source>
</evidence>
<dbReference type="GO" id="GO:0007168">
    <property type="term" value="P:receptor guanylyl cyclase signaling pathway"/>
    <property type="evidence" value="ECO:0007669"/>
    <property type="project" value="TreeGrafter"/>
</dbReference>
<evidence type="ECO:0000256" key="3">
    <source>
        <dbReference type="ARBA" id="ARBA00012202"/>
    </source>
</evidence>
<dbReference type="Gene3D" id="3.40.50.2300">
    <property type="match status" value="2"/>
</dbReference>
<evidence type="ECO:0000256" key="15">
    <source>
        <dbReference type="SAM" id="MobiDB-lite"/>
    </source>
</evidence>
<dbReference type="PROSITE" id="PS00452">
    <property type="entry name" value="GUANYLATE_CYCLASE_1"/>
    <property type="match status" value="1"/>
</dbReference>
<dbReference type="GO" id="GO:0004672">
    <property type="term" value="F:protein kinase activity"/>
    <property type="evidence" value="ECO:0007669"/>
    <property type="project" value="InterPro"/>
</dbReference>
<dbReference type="WBParaSite" id="PSAMB.scaffold1147size35274.g11298.t1">
    <property type="protein sequence ID" value="PSAMB.scaffold1147size35274.g11298.t1"/>
    <property type="gene ID" value="PSAMB.scaffold1147size35274.g11298"/>
</dbReference>
<evidence type="ECO:0000259" key="18">
    <source>
        <dbReference type="PROSITE" id="PS50125"/>
    </source>
</evidence>
<keyword evidence="14" id="KW-0175">Coiled coil</keyword>
<dbReference type="InterPro" id="IPR001828">
    <property type="entry name" value="ANF_lig-bd_rcpt"/>
</dbReference>
<evidence type="ECO:0000256" key="6">
    <source>
        <dbReference type="ARBA" id="ARBA00022989"/>
    </source>
</evidence>
<dbReference type="InterPro" id="IPR029787">
    <property type="entry name" value="Nucleotide_cyclase"/>
</dbReference>
<dbReference type="Gene3D" id="3.30.70.1230">
    <property type="entry name" value="Nucleotide cyclase"/>
    <property type="match status" value="1"/>
</dbReference>
<keyword evidence="5" id="KW-0547">Nucleotide-binding</keyword>
<dbReference type="GO" id="GO:0042330">
    <property type="term" value="P:taxis"/>
    <property type="evidence" value="ECO:0007669"/>
    <property type="project" value="UniProtKB-ARBA"/>
</dbReference>
<dbReference type="PANTHER" id="PTHR11920:SF498">
    <property type="entry name" value="RECEPTOR-TYPE GUANYLATE CYCLASE GCY-8"/>
    <property type="match status" value="1"/>
</dbReference>
<dbReference type="Proteomes" id="UP000887566">
    <property type="component" value="Unplaced"/>
</dbReference>
<dbReference type="SUPFAM" id="SSF56112">
    <property type="entry name" value="Protein kinase-like (PK-like)"/>
    <property type="match status" value="1"/>
</dbReference>
<dbReference type="InterPro" id="IPR001054">
    <property type="entry name" value="A/G_cyclase"/>
</dbReference>
<evidence type="ECO:0000259" key="17">
    <source>
        <dbReference type="PROSITE" id="PS50011"/>
    </source>
</evidence>
<evidence type="ECO:0000256" key="4">
    <source>
        <dbReference type="ARBA" id="ARBA00022692"/>
    </source>
</evidence>
<dbReference type="GO" id="GO:0043005">
    <property type="term" value="C:neuron projection"/>
    <property type="evidence" value="ECO:0007669"/>
    <property type="project" value="UniProtKB-ARBA"/>
</dbReference>
<keyword evidence="9" id="KW-0325">Glycoprotein</keyword>
<dbReference type="InterPro" id="IPR018297">
    <property type="entry name" value="A/G_cyclase_CS"/>
</dbReference>
<dbReference type="GO" id="GO:0005524">
    <property type="term" value="F:ATP binding"/>
    <property type="evidence" value="ECO:0007669"/>
    <property type="project" value="InterPro"/>
</dbReference>
<dbReference type="PROSITE" id="PS50011">
    <property type="entry name" value="PROTEIN_KINASE_DOM"/>
    <property type="match status" value="1"/>
</dbReference>
<evidence type="ECO:0000256" key="8">
    <source>
        <dbReference type="ARBA" id="ARBA00023170"/>
    </source>
</evidence>
<evidence type="ECO:0000256" key="5">
    <source>
        <dbReference type="ARBA" id="ARBA00022741"/>
    </source>
</evidence>
<dbReference type="GO" id="GO:0004383">
    <property type="term" value="F:guanylate cyclase activity"/>
    <property type="evidence" value="ECO:0007669"/>
    <property type="project" value="UniProtKB-EC"/>
</dbReference>
<dbReference type="SMART" id="SM00044">
    <property type="entry name" value="CYCc"/>
    <property type="match status" value="1"/>
</dbReference>
<keyword evidence="11 13" id="KW-0141">cGMP biosynthesis</keyword>
<evidence type="ECO:0000313" key="20">
    <source>
        <dbReference type="WBParaSite" id="PSAMB.scaffold1147size35274.g11298.t1"/>
    </source>
</evidence>
<evidence type="ECO:0000256" key="1">
    <source>
        <dbReference type="ARBA" id="ARBA00001436"/>
    </source>
</evidence>
<keyword evidence="6 16" id="KW-1133">Transmembrane helix</keyword>
<keyword evidence="10 12" id="KW-0456">Lyase</keyword>
<evidence type="ECO:0000256" key="11">
    <source>
        <dbReference type="ARBA" id="ARBA00023293"/>
    </source>
</evidence>
<dbReference type="InterPro" id="IPR050401">
    <property type="entry name" value="Cyclic_nucleotide_synthase"/>
</dbReference>
<dbReference type="EC" id="4.6.1.2" evidence="3 13"/>
<dbReference type="Pfam" id="PF07714">
    <property type="entry name" value="PK_Tyr_Ser-Thr"/>
    <property type="match status" value="1"/>
</dbReference>
<dbReference type="CDD" id="cd07302">
    <property type="entry name" value="CHD"/>
    <property type="match status" value="1"/>
</dbReference>
<evidence type="ECO:0000256" key="2">
    <source>
        <dbReference type="ARBA" id="ARBA00004479"/>
    </source>
</evidence>
<dbReference type="InterPro" id="IPR028082">
    <property type="entry name" value="Peripla_BP_I"/>
</dbReference>
<dbReference type="InterPro" id="IPR001245">
    <property type="entry name" value="Ser-Thr/Tyr_kinase_cat_dom"/>
</dbReference>
<evidence type="ECO:0000256" key="12">
    <source>
        <dbReference type="RuleBase" id="RU000405"/>
    </source>
</evidence>
<dbReference type="SUPFAM" id="SSF53822">
    <property type="entry name" value="Periplasmic binding protein-like I"/>
    <property type="match status" value="1"/>
</dbReference>
<evidence type="ECO:0000313" key="19">
    <source>
        <dbReference type="Proteomes" id="UP000887566"/>
    </source>
</evidence>
<dbReference type="SUPFAM" id="SSF55073">
    <property type="entry name" value="Nucleotide cyclase"/>
    <property type="match status" value="1"/>
</dbReference>
<proteinExistence type="inferred from homology"/>
<dbReference type="PROSITE" id="PS50125">
    <property type="entry name" value="GUANYLATE_CYCLASE_2"/>
    <property type="match status" value="1"/>
</dbReference>
<dbReference type="FunFam" id="3.30.70.1230:FF:000035">
    <property type="entry name" value="Guanylate cyclase"/>
    <property type="match status" value="1"/>
</dbReference>
<feature type="compositionally biased region" description="Basic and acidic residues" evidence="15">
    <location>
        <begin position="1039"/>
        <end position="1052"/>
    </location>
</feature>
<feature type="transmembrane region" description="Helical" evidence="16">
    <location>
        <begin position="411"/>
        <end position="433"/>
    </location>
</feature>
<evidence type="ECO:0000256" key="16">
    <source>
        <dbReference type="SAM" id="Phobius"/>
    </source>
</evidence>
<reference evidence="20" key="1">
    <citation type="submission" date="2022-11" db="UniProtKB">
        <authorList>
            <consortium name="WormBaseParasite"/>
        </authorList>
    </citation>
    <scope>IDENTIFICATION</scope>
</reference>
<evidence type="ECO:0000256" key="10">
    <source>
        <dbReference type="ARBA" id="ARBA00023239"/>
    </source>
</evidence>
<dbReference type="GO" id="GO:0004016">
    <property type="term" value="F:adenylate cyclase activity"/>
    <property type="evidence" value="ECO:0007669"/>
    <property type="project" value="TreeGrafter"/>
</dbReference>
<dbReference type="InterPro" id="IPR000719">
    <property type="entry name" value="Prot_kinase_dom"/>
</dbReference>
<sequence length="1052" mass="117654">MAVSKLIEEGILNEKLQFNVTSVDGCGSFVGVNSAATMYFRKNVHAFIGPSCMDEMDAVARLAGLWNVPIVGYTSASGFFVNKTVYRTMARMSTTNSNGMGNALHTILKHFTLTPVQIVIAHSTDEEVLKRVNHLTDLLAESHITLADKVPFPYGVSTEDIIASGKLKKIQSKARIVVGLFGNSLRDSRSFMRAVRLEKMTTDEYLYILPWMFHDIGVQRPWLDSNRSLIPDIKDDYDGVVILDNDATVDTRNEAFLERAKKETGLSETDLSLSSIHSYLALTDALGLYARALRSAINETGNESIYLDGATIWNHMRNREFEGASGHVMLDDLAERIPHYAGYFVMKNEIEQKKIVSVQPERVTNCDGLLDGSGCYGLILSDIDDAIWANALKTAAEPKCGFDGAKCDPTYYIIAGVVVAAIILVISAIVAYYHHAARRLLASMPWRIPLEKIRLVDDSRLNKTLASFKSAASDYSSASQFLSGRNCAIVDNNYAKVQRFSQSKVLNFDKPQLKLLLAMKQLTHDNLLPFLGICCNNQKNEMMVLWKHCSRGSLSDFIHNDNLNMDYNFKTSFCRDITYGLDYLHTSPVGYHGSLSPSKCLIDSNWIIKLGGFALQEPIFEWTSAGAITPKGNDDKKGYGDLVYAAPEDLRVNDSHISKSMRMKNANPQKFKVDRQKADMYSFGVVMYETLFRQTPYYDLDQDTNEVIKEIRCYDPTKDLQPRRPTISQDWLQETHTDVIQLMRSCWAEAPESRPSVKLAKKVVTDVMTTKGGLVDQMMKMMEQYANNLEKLVKDRTAMLEEAQQRADRLLLQILPKDVAMELKMGRAVPPRSFESATVLFTDIVGFTTICSTCSPVEIVGFLNGLFSGYDAIINESDAYKVETIGDAYMVVSGIPTENGTRHVKVIAEIALKMRDFLTTYELPHKPSEHLQARWGMHTGAVAAGVVGLTAPRYCLFGDTVNMSSRMESTGIPGSIQMSESSHALLSSKYNKFVCEYRGMVEVKGKGQCPTYWLEHQKDTDEASSPHGDQLPLFPTVIDKNDKQKPERKLTT</sequence>
<dbReference type="GO" id="GO:0009581">
    <property type="term" value="P:detection of external stimulus"/>
    <property type="evidence" value="ECO:0007669"/>
    <property type="project" value="UniProtKB-ARBA"/>
</dbReference>
<dbReference type="PANTHER" id="PTHR11920">
    <property type="entry name" value="GUANYLYL CYCLASE"/>
    <property type="match status" value="1"/>
</dbReference>
<organism evidence="19 20">
    <name type="scientific">Plectus sambesii</name>
    <dbReference type="NCBI Taxonomy" id="2011161"/>
    <lineage>
        <taxon>Eukaryota</taxon>
        <taxon>Metazoa</taxon>
        <taxon>Ecdysozoa</taxon>
        <taxon>Nematoda</taxon>
        <taxon>Chromadorea</taxon>
        <taxon>Plectida</taxon>
        <taxon>Plectina</taxon>
        <taxon>Plectoidea</taxon>
        <taxon>Plectidae</taxon>
        <taxon>Plectus</taxon>
    </lineage>
</organism>
<dbReference type="GO" id="GO:0009582">
    <property type="term" value="P:detection of abiotic stimulus"/>
    <property type="evidence" value="ECO:0007669"/>
    <property type="project" value="UniProtKB-ARBA"/>
</dbReference>
<dbReference type="CDD" id="cd06352">
    <property type="entry name" value="PBP1_NPR_GC-like"/>
    <property type="match status" value="1"/>
</dbReference>
<evidence type="ECO:0000256" key="9">
    <source>
        <dbReference type="ARBA" id="ARBA00023180"/>
    </source>
</evidence>
<dbReference type="Gene3D" id="1.10.510.10">
    <property type="entry name" value="Transferase(Phosphotransferase) domain 1"/>
    <property type="match status" value="1"/>
</dbReference>
<dbReference type="InterPro" id="IPR011009">
    <property type="entry name" value="Kinase-like_dom_sf"/>
</dbReference>
<comment type="subcellular location">
    <subcellularLocation>
        <location evidence="2">Membrane</location>
        <topology evidence="2">Single-pass type I membrane protein</topology>
    </subcellularLocation>
</comment>
<dbReference type="Pfam" id="PF01094">
    <property type="entry name" value="ANF_receptor"/>
    <property type="match status" value="1"/>
</dbReference>
<name>A0A914UPX6_9BILA</name>
<dbReference type="GO" id="GO:0009266">
    <property type="term" value="P:response to temperature stimulus"/>
    <property type="evidence" value="ECO:0007669"/>
    <property type="project" value="UniProtKB-ARBA"/>
</dbReference>
<keyword evidence="19" id="KW-1185">Reference proteome</keyword>
<evidence type="ECO:0000256" key="13">
    <source>
        <dbReference type="RuleBase" id="RU003431"/>
    </source>
</evidence>
<dbReference type="GO" id="GO:0001653">
    <property type="term" value="F:peptide receptor activity"/>
    <property type="evidence" value="ECO:0007669"/>
    <property type="project" value="TreeGrafter"/>
</dbReference>
<comment type="similarity">
    <text evidence="12">Belongs to the adenylyl cyclase class-4/guanylyl cyclase family.</text>
</comment>
<comment type="catalytic activity">
    <reaction evidence="1 13">
        <text>GTP = 3',5'-cyclic GMP + diphosphate</text>
        <dbReference type="Rhea" id="RHEA:13665"/>
        <dbReference type="ChEBI" id="CHEBI:33019"/>
        <dbReference type="ChEBI" id="CHEBI:37565"/>
        <dbReference type="ChEBI" id="CHEBI:57746"/>
        <dbReference type="EC" id="4.6.1.2"/>
    </reaction>
</comment>